<sequence length="74" mass="7920">MSRGQLRLGQARIGAGQGGVGHELGAPIFSINEWGGRWADPGCTWVPKRLTAAWTLVHDTSGRNRTVVAVHCPT</sequence>
<accession>A0ABQ4JXM3</accession>
<dbReference type="Proteomes" id="UP000677457">
    <property type="component" value="Unassembled WGS sequence"/>
</dbReference>
<organism evidence="1 2">
    <name type="scientific">Salinispora arenicola</name>
    <dbReference type="NCBI Taxonomy" id="168697"/>
    <lineage>
        <taxon>Bacteria</taxon>
        <taxon>Bacillati</taxon>
        <taxon>Actinomycetota</taxon>
        <taxon>Actinomycetes</taxon>
        <taxon>Micromonosporales</taxon>
        <taxon>Micromonosporaceae</taxon>
        <taxon>Salinispora</taxon>
    </lineage>
</organism>
<name>A0ABQ4JXM3_SALAC</name>
<proteinExistence type="predicted"/>
<keyword evidence="2" id="KW-1185">Reference proteome</keyword>
<protein>
    <submittedName>
        <fullName evidence="1">Uncharacterized protein</fullName>
    </submittedName>
</protein>
<dbReference type="EMBL" id="BOQM01000045">
    <property type="protein sequence ID" value="GIM87681.1"/>
    <property type="molecule type" value="Genomic_DNA"/>
</dbReference>
<comment type="caution">
    <text evidence="1">The sequence shown here is derived from an EMBL/GenBank/DDBJ whole genome shotgun (WGS) entry which is preliminary data.</text>
</comment>
<gene>
    <name evidence="1" type="ORF">Sar04_44170</name>
</gene>
<reference evidence="1 2" key="1">
    <citation type="submission" date="2021-03" db="EMBL/GenBank/DDBJ databases">
        <title>Whole genome shotgun sequence of Salinispora arenicola NBRC 105043.</title>
        <authorList>
            <person name="Komaki H."/>
            <person name="Tamura T."/>
        </authorList>
    </citation>
    <scope>NUCLEOTIDE SEQUENCE [LARGE SCALE GENOMIC DNA]</scope>
    <source>
        <strain evidence="1 2">NBRC 105043</strain>
    </source>
</reference>
<evidence type="ECO:0000313" key="2">
    <source>
        <dbReference type="Proteomes" id="UP000677457"/>
    </source>
</evidence>
<evidence type="ECO:0000313" key="1">
    <source>
        <dbReference type="EMBL" id="GIM87681.1"/>
    </source>
</evidence>